<dbReference type="Gene3D" id="3.40.20.10">
    <property type="entry name" value="Severin"/>
    <property type="match status" value="6"/>
</dbReference>
<dbReference type="InterPro" id="IPR007122">
    <property type="entry name" value="Villin/Gelsolin"/>
</dbReference>
<sequence length="840" mass="96817">MQVLELHLADYDESYKNGTNAVLDIAFRKVNKNFTAFQIWRVENMSIVALPKDQYGIFYDTDSYIIYASSLCDQPASIDTVPKEIKGATLEYHIHFWLGANTNPEKSGVAAYKSVELDAFLNSQTIQHRETQGNESSRFLSYFKNGFKVLKSELILNGNKSQPKLYKVNGKRTPVLTEINNVSWEHFNSSEVFILKTEKCLFVWIGRAAASIEKMHATKICLEMKESLKISNIVFVDDGYEKTMDDSYKNEINKYLPLDKRHILPESSMEEATTLSGRNNIRLYKCSENNGKYRVTELRSGPFLQGDLNPDDVYIVDQESYGIWVWVGKRANDKERSEALRNARGFVKKKKYPSYTKVTRVLDGHEPMEFKMLFPFWKSESPIKANKPKMLVSKFDAETLEDRPLLAAEVQLIDDGSGSTTIWRVKQNNIVELPKERHGFFFSGDCYIILYSYQPTAELKHLLYCWLGSHATQEDINCTTHKVSEIDDELGHLGFQARIIQGRETAHFLQIFGGKFITFKGKGTDFDESGRNLKNPSQYMLQIFGSTLYSSKGVQVVAKALSLNSNYCFVMKRGKRAHVWCGNYSTGDQREMAKLFAGKDFELVLEGKEKDDFFSLIGGKTAYNTQLMKNDYDARTPRLFNCNTNTNNFKVEELMYFTQKDLIPENIMLLDLQDCLYIWIGKLSSREDQRLSIKMAIEYLQSDPAGRDMNIAIINVKQGKEPPTFTGLFPAWDKKFWKHYKSFGKIRHDIEISSNNINGKATNGYTQEKSGHSDFDQFDKYPINILKEPNEKLPARIDPLNKELHLTHDDFVSLFKMKYVDFEKLPKWKRQEMKKTCGLF</sequence>
<evidence type="ECO:0000313" key="7">
    <source>
        <dbReference type="Proteomes" id="UP001154078"/>
    </source>
</evidence>
<dbReference type="InterPro" id="IPR036886">
    <property type="entry name" value="Villin_headpiece_dom_sf"/>
</dbReference>
<proteinExistence type="inferred from homology"/>
<keyword evidence="7" id="KW-1185">Reference proteome</keyword>
<dbReference type="SMART" id="SM00153">
    <property type="entry name" value="VHP"/>
    <property type="match status" value="1"/>
</dbReference>
<name>A0A9P0B2Z7_BRAAE</name>
<keyword evidence="2" id="KW-0117">Actin capping</keyword>
<keyword evidence="3" id="KW-0677">Repeat</keyword>
<dbReference type="CDD" id="cd11292">
    <property type="entry name" value="gelsolin_S3_like"/>
    <property type="match status" value="1"/>
</dbReference>
<dbReference type="PANTHER" id="PTHR11977:SF137">
    <property type="entry name" value="VILLIN-LIKE PROTEIN QUAIL"/>
    <property type="match status" value="1"/>
</dbReference>
<dbReference type="SUPFAM" id="SSF55753">
    <property type="entry name" value="Actin depolymerizing proteins"/>
    <property type="match status" value="6"/>
</dbReference>
<organism evidence="6 7">
    <name type="scientific">Brassicogethes aeneus</name>
    <name type="common">Rape pollen beetle</name>
    <name type="synonym">Meligethes aeneus</name>
    <dbReference type="NCBI Taxonomy" id="1431903"/>
    <lineage>
        <taxon>Eukaryota</taxon>
        <taxon>Metazoa</taxon>
        <taxon>Ecdysozoa</taxon>
        <taxon>Arthropoda</taxon>
        <taxon>Hexapoda</taxon>
        <taxon>Insecta</taxon>
        <taxon>Pterygota</taxon>
        <taxon>Neoptera</taxon>
        <taxon>Endopterygota</taxon>
        <taxon>Coleoptera</taxon>
        <taxon>Polyphaga</taxon>
        <taxon>Cucujiformia</taxon>
        <taxon>Nitidulidae</taxon>
        <taxon>Meligethinae</taxon>
        <taxon>Brassicogethes</taxon>
    </lineage>
</organism>
<keyword evidence="4" id="KW-0009">Actin-binding</keyword>
<dbReference type="CDD" id="cd11293">
    <property type="entry name" value="gelsolin_S4_like"/>
    <property type="match status" value="1"/>
</dbReference>
<dbReference type="PROSITE" id="PS51089">
    <property type="entry name" value="HP"/>
    <property type="match status" value="1"/>
</dbReference>
<dbReference type="SUPFAM" id="SSF47050">
    <property type="entry name" value="VHP, Villin headpiece domain"/>
    <property type="match status" value="1"/>
</dbReference>
<dbReference type="Pfam" id="PF02209">
    <property type="entry name" value="VHP"/>
    <property type="match status" value="1"/>
</dbReference>
<accession>A0A9P0B2Z7</accession>
<dbReference type="InterPro" id="IPR007123">
    <property type="entry name" value="Gelsolin-like_dom"/>
</dbReference>
<dbReference type="EMBL" id="OV121136">
    <property type="protein sequence ID" value="CAH0556416.1"/>
    <property type="molecule type" value="Genomic_DNA"/>
</dbReference>
<dbReference type="Gene3D" id="1.10.950.10">
    <property type="entry name" value="Villin headpiece domain"/>
    <property type="match status" value="1"/>
</dbReference>
<evidence type="ECO:0000256" key="2">
    <source>
        <dbReference type="ARBA" id="ARBA00022467"/>
    </source>
</evidence>
<feature type="domain" description="HP" evidence="5">
    <location>
        <begin position="775"/>
        <end position="840"/>
    </location>
</feature>
<evidence type="ECO:0000259" key="5">
    <source>
        <dbReference type="PROSITE" id="PS51089"/>
    </source>
</evidence>
<dbReference type="PANTHER" id="PTHR11977">
    <property type="entry name" value="VILLIN"/>
    <property type="match status" value="1"/>
</dbReference>
<dbReference type="GO" id="GO:0051693">
    <property type="term" value="P:actin filament capping"/>
    <property type="evidence" value="ECO:0007669"/>
    <property type="project" value="UniProtKB-KW"/>
</dbReference>
<dbReference type="PRINTS" id="PR00597">
    <property type="entry name" value="GELSOLIN"/>
</dbReference>
<dbReference type="OrthoDB" id="6375767at2759"/>
<dbReference type="AlphaFoldDB" id="A0A9P0B2Z7"/>
<dbReference type="GO" id="GO:0015629">
    <property type="term" value="C:actin cytoskeleton"/>
    <property type="evidence" value="ECO:0007669"/>
    <property type="project" value="TreeGrafter"/>
</dbReference>
<dbReference type="GO" id="GO:0008154">
    <property type="term" value="P:actin polymerization or depolymerization"/>
    <property type="evidence" value="ECO:0007669"/>
    <property type="project" value="TreeGrafter"/>
</dbReference>
<dbReference type="Pfam" id="PF00626">
    <property type="entry name" value="Gelsolin"/>
    <property type="match status" value="5"/>
</dbReference>
<dbReference type="SMART" id="SM00262">
    <property type="entry name" value="GEL"/>
    <property type="match status" value="6"/>
</dbReference>
<reference evidence="6" key="1">
    <citation type="submission" date="2021-12" db="EMBL/GenBank/DDBJ databases">
        <authorList>
            <person name="King R."/>
        </authorList>
    </citation>
    <scope>NUCLEOTIDE SEQUENCE</scope>
</reference>
<evidence type="ECO:0000256" key="1">
    <source>
        <dbReference type="ARBA" id="ARBA00008418"/>
    </source>
</evidence>
<dbReference type="Proteomes" id="UP001154078">
    <property type="component" value="Chromosome 5"/>
</dbReference>
<evidence type="ECO:0000256" key="4">
    <source>
        <dbReference type="ARBA" id="ARBA00023203"/>
    </source>
</evidence>
<dbReference type="GO" id="GO:0051015">
    <property type="term" value="F:actin filament binding"/>
    <property type="evidence" value="ECO:0007669"/>
    <property type="project" value="InterPro"/>
</dbReference>
<dbReference type="GO" id="GO:0005737">
    <property type="term" value="C:cytoplasm"/>
    <property type="evidence" value="ECO:0007669"/>
    <property type="project" value="TreeGrafter"/>
</dbReference>
<evidence type="ECO:0000256" key="3">
    <source>
        <dbReference type="ARBA" id="ARBA00022737"/>
    </source>
</evidence>
<protein>
    <recommendedName>
        <fullName evidence="5">HP domain-containing protein</fullName>
    </recommendedName>
</protein>
<dbReference type="InterPro" id="IPR003128">
    <property type="entry name" value="Villin_headpiece"/>
</dbReference>
<dbReference type="FunFam" id="3.40.20.10:FF:000005">
    <property type="entry name" value="Gelsolin"/>
    <property type="match status" value="1"/>
</dbReference>
<evidence type="ECO:0000313" key="6">
    <source>
        <dbReference type="EMBL" id="CAH0556416.1"/>
    </source>
</evidence>
<comment type="similarity">
    <text evidence="1">Belongs to the villin/gelsolin family.</text>
</comment>
<dbReference type="InterPro" id="IPR029006">
    <property type="entry name" value="ADF-H/Gelsolin-like_dom_sf"/>
</dbReference>
<gene>
    <name evidence="6" type="ORF">MELIAE_LOCUS7356</name>
</gene>